<keyword evidence="4" id="KW-1185">Reference proteome</keyword>
<feature type="compositionally biased region" description="Basic and acidic residues" evidence="1">
    <location>
        <begin position="577"/>
        <end position="591"/>
    </location>
</feature>
<name>A0A196SFV2_BLAHN</name>
<dbReference type="InterPro" id="IPR055079">
    <property type="entry name" value="POP1_C"/>
</dbReference>
<evidence type="ECO:0000313" key="4">
    <source>
        <dbReference type="Proteomes" id="UP000078348"/>
    </source>
</evidence>
<dbReference type="GO" id="GO:0005655">
    <property type="term" value="C:nucleolar ribonuclease P complex"/>
    <property type="evidence" value="ECO:0007669"/>
    <property type="project" value="InterPro"/>
</dbReference>
<feature type="domain" description="POP1 C-terminal" evidence="2">
    <location>
        <begin position="356"/>
        <end position="415"/>
    </location>
</feature>
<protein>
    <recommendedName>
        <fullName evidence="2">POP1 C-terminal domain-containing protein</fullName>
    </recommendedName>
</protein>
<evidence type="ECO:0000259" key="2">
    <source>
        <dbReference type="Pfam" id="PF22770"/>
    </source>
</evidence>
<evidence type="ECO:0000313" key="3">
    <source>
        <dbReference type="EMBL" id="OAO15027.1"/>
    </source>
</evidence>
<feature type="compositionally biased region" description="Polar residues" evidence="1">
    <location>
        <begin position="592"/>
        <end position="601"/>
    </location>
</feature>
<dbReference type="AlphaFoldDB" id="A0A196SFV2"/>
<sequence>MIVKADPEGMQALVHTLTMNRDNLAPSCLHGDVVQTIFIYVSENGVVTGIGPVQLLVREYDDARCLWLLAHPAISAFLLHRIQSDGYAVQEAQDTYLFSLRGLASDALIQSLFPDAIPSTSAVTNATADKAIRAATFQPRAVTLPYYAPEYYRQDSTLRPPRRVYFPPGAQPTQPTPPTPSPALLIRRDPPPFGRALGGFDVLLPRAAVQTFWQELCALRPIATTQEEWHLLHACFGVPLSTLTSPLTRSFPYDFPDTPAGMDALVHAYHNPFVEVQEKALDLAKCAPSLVFSEIARESGMAQMTLPRCERGAAALRCLSEGVSPFLVPVHVKVVGKGRIVLPCAIKLPEEGDVEGEESKVISAKKRETIGFVTSCIWSPKASAFVGIGFCASTKLGDCLRSQGSRPNGLVLLGNDRGYAALPTEDVGMEEGEESSYFESGYMTLPDDDPNEDKTPILYPSNYEDIANRQLEILEAQYRAVVNGSCMPEDNPINELKKKSSDLLPKPLDIVGDDSDEKPKKKAAKKPKAEKKKTWSREEILSTFLPPNKQQTLQRNRRNKDKPAVKKEKKPVPQVVIKEKKTEEKTEETESKNSIIQSTMKSVHMDHKPKWARDLTEEEINDLVKKAAKDILNE</sequence>
<organism evidence="3 4">
    <name type="scientific">Blastocystis sp. subtype 1 (strain ATCC 50177 / NandII)</name>
    <dbReference type="NCBI Taxonomy" id="478820"/>
    <lineage>
        <taxon>Eukaryota</taxon>
        <taxon>Sar</taxon>
        <taxon>Stramenopiles</taxon>
        <taxon>Bigyra</taxon>
        <taxon>Opalozoa</taxon>
        <taxon>Opalinata</taxon>
        <taxon>Blastocystidae</taxon>
        <taxon>Blastocystis</taxon>
    </lineage>
</organism>
<dbReference type="EMBL" id="LXWW01000183">
    <property type="protein sequence ID" value="OAO15027.1"/>
    <property type="molecule type" value="Genomic_DNA"/>
</dbReference>
<dbReference type="Proteomes" id="UP000078348">
    <property type="component" value="Unassembled WGS sequence"/>
</dbReference>
<gene>
    <name evidence="3" type="ORF">AV274_3243</name>
</gene>
<dbReference type="PANTHER" id="PTHR22731:SF3">
    <property type="entry name" value="RIBONUCLEASES P_MRP PROTEIN SUBUNIT POP1"/>
    <property type="match status" value="1"/>
</dbReference>
<accession>A0A196SFV2</accession>
<comment type="caution">
    <text evidence="3">The sequence shown here is derived from an EMBL/GenBank/DDBJ whole genome shotgun (WGS) entry which is preliminary data.</text>
</comment>
<dbReference type="InterPro" id="IPR039182">
    <property type="entry name" value="Pop1"/>
</dbReference>
<proteinExistence type="predicted"/>
<dbReference type="GO" id="GO:0001682">
    <property type="term" value="P:tRNA 5'-leader removal"/>
    <property type="evidence" value="ECO:0007669"/>
    <property type="project" value="InterPro"/>
</dbReference>
<feature type="compositionally biased region" description="Basic residues" evidence="1">
    <location>
        <begin position="520"/>
        <end position="531"/>
    </location>
</feature>
<feature type="region of interest" description="Disordered" evidence="1">
    <location>
        <begin position="492"/>
        <end position="608"/>
    </location>
</feature>
<reference evidence="3 4" key="1">
    <citation type="submission" date="2016-05" db="EMBL/GenBank/DDBJ databases">
        <title>Nuclear genome of Blastocystis sp. subtype 1 NandII.</title>
        <authorList>
            <person name="Gentekaki E."/>
            <person name="Curtis B."/>
            <person name="Stairs C."/>
            <person name="Eme L."/>
            <person name="Herman E."/>
            <person name="Klimes V."/>
            <person name="Arias M.C."/>
            <person name="Elias M."/>
            <person name="Hilliou F."/>
            <person name="Klute M."/>
            <person name="Malik S.-B."/>
            <person name="Pightling A."/>
            <person name="Rachubinski R."/>
            <person name="Salas D."/>
            <person name="Schlacht A."/>
            <person name="Suga H."/>
            <person name="Archibald J."/>
            <person name="Ball S.G."/>
            <person name="Clark G."/>
            <person name="Dacks J."/>
            <person name="Van Der Giezen M."/>
            <person name="Tsaousis A."/>
            <person name="Roger A."/>
        </authorList>
    </citation>
    <scope>NUCLEOTIDE SEQUENCE [LARGE SCALE GENOMIC DNA]</scope>
    <source>
        <strain evidence="4">ATCC 50177 / NandII</strain>
    </source>
</reference>
<dbReference type="Pfam" id="PF22770">
    <property type="entry name" value="POP1_C"/>
    <property type="match status" value="1"/>
</dbReference>
<dbReference type="GO" id="GO:0000172">
    <property type="term" value="C:ribonuclease MRP complex"/>
    <property type="evidence" value="ECO:0007669"/>
    <property type="project" value="InterPro"/>
</dbReference>
<evidence type="ECO:0000256" key="1">
    <source>
        <dbReference type="SAM" id="MobiDB-lite"/>
    </source>
</evidence>
<dbReference type="PANTHER" id="PTHR22731">
    <property type="entry name" value="RIBONUCLEASES P/MRP PROTEIN SUBUNIT POP1"/>
    <property type="match status" value="1"/>
</dbReference>